<comment type="caution">
    <text evidence="1">The sequence shown here is derived from an EMBL/GenBank/DDBJ whole genome shotgun (WGS) entry which is preliminary data.</text>
</comment>
<sequence length="78" mass="7866">MAVLGLILNVSGVDRDAARSLFRSLVDRVIGLKLGLAGEGQVLGDGGGQSGLAVVHVADGADINVGLCSFKLLLGHGR</sequence>
<proteinExistence type="predicted"/>
<accession>A0A645EXU2</accession>
<reference evidence="1" key="1">
    <citation type="submission" date="2019-08" db="EMBL/GenBank/DDBJ databases">
        <authorList>
            <person name="Kucharzyk K."/>
            <person name="Murdoch R.W."/>
            <person name="Higgins S."/>
            <person name="Loffler F."/>
        </authorList>
    </citation>
    <scope>NUCLEOTIDE SEQUENCE</scope>
</reference>
<dbReference type="AlphaFoldDB" id="A0A645EXU2"/>
<evidence type="ECO:0000313" key="1">
    <source>
        <dbReference type="EMBL" id="MPN06868.1"/>
    </source>
</evidence>
<dbReference type="EMBL" id="VSSQ01052811">
    <property type="protein sequence ID" value="MPN06868.1"/>
    <property type="molecule type" value="Genomic_DNA"/>
</dbReference>
<name>A0A645EXU2_9ZZZZ</name>
<organism evidence="1">
    <name type="scientific">bioreactor metagenome</name>
    <dbReference type="NCBI Taxonomy" id="1076179"/>
    <lineage>
        <taxon>unclassified sequences</taxon>
        <taxon>metagenomes</taxon>
        <taxon>ecological metagenomes</taxon>
    </lineage>
</organism>
<dbReference type="AntiFam" id="ANF00225">
    <property type="entry name" value="Shadow ORF (opposite tuf)"/>
</dbReference>
<gene>
    <name evidence="1" type="ORF">SDC9_154125</name>
</gene>
<protein>
    <submittedName>
        <fullName evidence="1">Uncharacterized protein</fullName>
    </submittedName>
</protein>